<keyword evidence="1" id="KW-0238">DNA-binding</keyword>
<dbReference type="Pfam" id="PF02082">
    <property type="entry name" value="Rrf2"/>
    <property type="match status" value="1"/>
</dbReference>
<evidence type="ECO:0000256" key="1">
    <source>
        <dbReference type="ARBA" id="ARBA00023125"/>
    </source>
</evidence>
<dbReference type="PANTHER" id="PTHR33221">
    <property type="entry name" value="WINGED HELIX-TURN-HELIX TRANSCRIPTIONAL REGULATOR, RRF2 FAMILY"/>
    <property type="match status" value="1"/>
</dbReference>
<protein>
    <submittedName>
        <fullName evidence="2">BadM/Rrf2 family transcriptional regulator</fullName>
    </submittedName>
</protein>
<dbReference type="EMBL" id="QGDI01000002">
    <property type="protein sequence ID" value="PWJ14537.1"/>
    <property type="molecule type" value="Genomic_DNA"/>
</dbReference>
<dbReference type="PANTHER" id="PTHR33221:SF5">
    <property type="entry name" value="HTH-TYPE TRANSCRIPTIONAL REGULATOR ISCR"/>
    <property type="match status" value="1"/>
</dbReference>
<dbReference type="RefSeq" id="WP_109725416.1">
    <property type="nucleotide sequence ID" value="NZ_CACYST010000021.1"/>
</dbReference>
<evidence type="ECO:0000313" key="2">
    <source>
        <dbReference type="EMBL" id="PWJ14537.1"/>
    </source>
</evidence>
<gene>
    <name evidence="2" type="ORF">IE37_00521</name>
</gene>
<dbReference type="NCBIfam" id="TIGR00738">
    <property type="entry name" value="rrf2_super"/>
    <property type="match status" value="1"/>
</dbReference>
<organism evidence="2 3">
    <name type="scientific">Ruminococcus flavefaciens</name>
    <dbReference type="NCBI Taxonomy" id="1265"/>
    <lineage>
        <taxon>Bacteria</taxon>
        <taxon>Bacillati</taxon>
        <taxon>Bacillota</taxon>
        <taxon>Clostridia</taxon>
        <taxon>Eubacteriales</taxon>
        <taxon>Oscillospiraceae</taxon>
        <taxon>Ruminococcus</taxon>
    </lineage>
</organism>
<proteinExistence type="predicted"/>
<dbReference type="InterPro" id="IPR036390">
    <property type="entry name" value="WH_DNA-bd_sf"/>
</dbReference>
<dbReference type="Gene3D" id="1.10.10.10">
    <property type="entry name" value="Winged helix-like DNA-binding domain superfamily/Winged helix DNA-binding domain"/>
    <property type="match status" value="1"/>
</dbReference>
<dbReference type="GO" id="GO:0005829">
    <property type="term" value="C:cytosol"/>
    <property type="evidence" value="ECO:0007669"/>
    <property type="project" value="TreeGrafter"/>
</dbReference>
<comment type="caution">
    <text evidence="2">The sequence shown here is derived from an EMBL/GenBank/DDBJ whole genome shotgun (WGS) entry which is preliminary data.</text>
</comment>
<dbReference type="GO" id="GO:0003700">
    <property type="term" value="F:DNA-binding transcription factor activity"/>
    <property type="evidence" value="ECO:0007669"/>
    <property type="project" value="TreeGrafter"/>
</dbReference>
<dbReference type="GO" id="GO:0003677">
    <property type="term" value="F:DNA binding"/>
    <property type="evidence" value="ECO:0007669"/>
    <property type="project" value="UniProtKB-KW"/>
</dbReference>
<dbReference type="PROSITE" id="PS51197">
    <property type="entry name" value="HTH_RRF2_2"/>
    <property type="match status" value="1"/>
</dbReference>
<accession>A0A315Y245</accession>
<sequence>MKISTKVECGIIALVDIAVNSAKGEVVKVAAISERNNISAKYLEQILPHLRQSHIINSVKGASGGYVLARPSAEITLREIVDALDNTILAHSLFSEKLDSAANTAISLCLWEPVTHYLQDFSAKLTLREITDKFSELITAEAETPMYYI</sequence>
<evidence type="ECO:0000313" key="3">
    <source>
        <dbReference type="Proteomes" id="UP000245720"/>
    </source>
</evidence>
<dbReference type="InterPro" id="IPR036388">
    <property type="entry name" value="WH-like_DNA-bd_sf"/>
</dbReference>
<dbReference type="InterPro" id="IPR000944">
    <property type="entry name" value="Tscrpt_reg_Rrf2"/>
</dbReference>
<name>A0A315Y245_RUMFL</name>
<dbReference type="SUPFAM" id="SSF46785">
    <property type="entry name" value="Winged helix' DNA-binding domain"/>
    <property type="match status" value="1"/>
</dbReference>
<reference evidence="2 3" key="1">
    <citation type="submission" date="2018-05" db="EMBL/GenBank/DDBJ databases">
        <title>The Hungate 1000. A catalogue of reference genomes from the rumen microbiome.</title>
        <authorList>
            <person name="Kelly W."/>
        </authorList>
    </citation>
    <scope>NUCLEOTIDE SEQUENCE [LARGE SCALE GENOMIC DNA]</scope>
    <source>
        <strain evidence="2 3">SAb67</strain>
    </source>
</reference>
<dbReference type="OrthoDB" id="9808360at2"/>
<dbReference type="Proteomes" id="UP000245720">
    <property type="component" value="Unassembled WGS sequence"/>
</dbReference>
<dbReference type="AlphaFoldDB" id="A0A315Y245"/>